<sequence>MPRRYGLFQTTAFRLSLFYVLLYSLLTAITLGVIYWSTTRYITAQVDAALAIERDALIHDYRKGGLSALQAAVNRRTRDEVTGGHFWLLLGEGSQHLAGNFLFWPDGLGRSGGFGYINLDSMSIPKPQRADDDDVDVRTLATPLKQGVTLLIGQALSSEEQLADHTFALVAWGVGVIALLSLLGGVLMGRNVLRRLESVSEAAGEIMAGRLSQRIPVAGRGDEFDELAERLNAMLRRIDQLVCGMREVTDNVAHDLRSPLTRLRNRLEVALLEAREPAEYREVIEGAVADLEGIIQTFNALLSIAQAEAGMRRKDFSPVELVALTADLGELYGALAEEAGLVLDIDGCGEAWVSGHRDLIAQAVGNLLDNAIKYTPAGGRVRLELACTGGHVRLSVSDSGPGIPDAEYERVMQRFVRLDAARSSPGNGLGLALVKAVAQLHGATVSLGDAGPGLAVTLDFPTL</sequence>
<comment type="subcellular location">
    <subcellularLocation>
        <location evidence="2">Membrane</location>
    </subcellularLocation>
</comment>
<dbReference type="Pfam" id="PF02518">
    <property type="entry name" value="HATPase_c"/>
    <property type="match status" value="1"/>
</dbReference>
<dbReference type="AlphaFoldDB" id="A0A1A6C6L0"/>
<accession>A0A1A6C6L0</accession>
<dbReference type="Gene3D" id="6.10.340.10">
    <property type="match status" value="1"/>
</dbReference>
<dbReference type="STRING" id="160660.BJI67_03995"/>
<evidence type="ECO:0000313" key="14">
    <source>
        <dbReference type="EMBL" id="OBS10198.1"/>
    </source>
</evidence>
<keyword evidence="15" id="KW-1185">Reference proteome</keyword>
<feature type="transmembrane region" description="Helical" evidence="11">
    <location>
        <begin position="12"/>
        <end position="36"/>
    </location>
</feature>
<evidence type="ECO:0000256" key="2">
    <source>
        <dbReference type="ARBA" id="ARBA00004370"/>
    </source>
</evidence>
<keyword evidence="5" id="KW-0808">Transferase</keyword>
<feature type="domain" description="Histidine kinase" evidence="12">
    <location>
        <begin position="251"/>
        <end position="463"/>
    </location>
</feature>
<evidence type="ECO:0000256" key="10">
    <source>
        <dbReference type="ARBA" id="ARBA00023136"/>
    </source>
</evidence>
<dbReference type="SUPFAM" id="SSF158472">
    <property type="entry name" value="HAMP domain-like"/>
    <property type="match status" value="1"/>
</dbReference>
<dbReference type="SMART" id="SM00388">
    <property type="entry name" value="HisKA"/>
    <property type="match status" value="1"/>
</dbReference>
<keyword evidence="9" id="KW-0902">Two-component regulatory system</keyword>
<dbReference type="GO" id="GO:0005886">
    <property type="term" value="C:plasma membrane"/>
    <property type="evidence" value="ECO:0007669"/>
    <property type="project" value="TreeGrafter"/>
</dbReference>
<feature type="transmembrane region" description="Helical" evidence="11">
    <location>
        <begin position="167"/>
        <end position="188"/>
    </location>
</feature>
<evidence type="ECO:0000256" key="3">
    <source>
        <dbReference type="ARBA" id="ARBA00012438"/>
    </source>
</evidence>
<dbReference type="CDD" id="cd06225">
    <property type="entry name" value="HAMP"/>
    <property type="match status" value="1"/>
</dbReference>
<dbReference type="PANTHER" id="PTHR45436">
    <property type="entry name" value="SENSOR HISTIDINE KINASE YKOH"/>
    <property type="match status" value="1"/>
</dbReference>
<dbReference type="Pfam" id="PF00672">
    <property type="entry name" value="HAMP"/>
    <property type="match status" value="1"/>
</dbReference>
<organism evidence="14 15">
    <name type="scientific">Acidihalobacter prosperus</name>
    <dbReference type="NCBI Taxonomy" id="160660"/>
    <lineage>
        <taxon>Bacteria</taxon>
        <taxon>Pseudomonadati</taxon>
        <taxon>Pseudomonadota</taxon>
        <taxon>Gammaproteobacteria</taxon>
        <taxon>Chromatiales</taxon>
        <taxon>Ectothiorhodospiraceae</taxon>
        <taxon>Acidihalobacter</taxon>
    </lineage>
</organism>
<dbReference type="Gene3D" id="3.30.565.10">
    <property type="entry name" value="Histidine kinase-like ATPase, C-terminal domain"/>
    <property type="match status" value="1"/>
</dbReference>
<evidence type="ECO:0000256" key="8">
    <source>
        <dbReference type="ARBA" id="ARBA00022989"/>
    </source>
</evidence>
<dbReference type="SUPFAM" id="SSF47384">
    <property type="entry name" value="Homodimeric domain of signal transducing histidine kinase"/>
    <property type="match status" value="1"/>
</dbReference>
<dbReference type="PROSITE" id="PS50885">
    <property type="entry name" value="HAMP"/>
    <property type="match status" value="1"/>
</dbReference>
<evidence type="ECO:0000256" key="9">
    <source>
        <dbReference type="ARBA" id="ARBA00023012"/>
    </source>
</evidence>
<comment type="catalytic activity">
    <reaction evidence="1">
        <text>ATP + protein L-histidine = ADP + protein N-phospho-L-histidine.</text>
        <dbReference type="EC" id="2.7.13.3"/>
    </reaction>
</comment>
<dbReference type="InterPro" id="IPR003661">
    <property type="entry name" value="HisK_dim/P_dom"/>
</dbReference>
<dbReference type="CDD" id="cd00075">
    <property type="entry name" value="HATPase"/>
    <property type="match status" value="1"/>
</dbReference>
<dbReference type="SMART" id="SM00304">
    <property type="entry name" value="HAMP"/>
    <property type="match status" value="1"/>
</dbReference>
<dbReference type="InterPro" id="IPR005467">
    <property type="entry name" value="His_kinase_dom"/>
</dbReference>
<evidence type="ECO:0000256" key="1">
    <source>
        <dbReference type="ARBA" id="ARBA00000085"/>
    </source>
</evidence>
<proteinExistence type="predicted"/>
<evidence type="ECO:0000256" key="6">
    <source>
        <dbReference type="ARBA" id="ARBA00022692"/>
    </source>
</evidence>
<dbReference type="CDD" id="cd00082">
    <property type="entry name" value="HisKA"/>
    <property type="match status" value="1"/>
</dbReference>
<dbReference type="InterPro" id="IPR050428">
    <property type="entry name" value="TCS_sensor_his_kinase"/>
</dbReference>
<dbReference type="EMBL" id="JQSG02000002">
    <property type="protein sequence ID" value="OBS10198.1"/>
    <property type="molecule type" value="Genomic_DNA"/>
</dbReference>
<evidence type="ECO:0000313" key="15">
    <source>
        <dbReference type="Proteomes" id="UP000029273"/>
    </source>
</evidence>
<dbReference type="Gene3D" id="1.10.287.130">
    <property type="match status" value="1"/>
</dbReference>
<dbReference type="EC" id="2.7.13.3" evidence="3"/>
<dbReference type="RefSeq" id="WP_038088490.1">
    <property type="nucleotide sequence ID" value="NZ_JQSG02000002.1"/>
</dbReference>
<dbReference type="InterPro" id="IPR036890">
    <property type="entry name" value="HATPase_C_sf"/>
</dbReference>
<dbReference type="SUPFAM" id="SSF55874">
    <property type="entry name" value="ATPase domain of HSP90 chaperone/DNA topoisomerase II/histidine kinase"/>
    <property type="match status" value="1"/>
</dbReference>
<keyword evidence="10 11" id="KW-0472">Membrane</keyword>
<feature type="domain" description="HAMP" evidence="13">
    <location>
        <begin position="190"/>
        <end position="243"/>
    </location>
</feature>
<dbReference type="InterPro" id="IPR036097">
    <property type="entry name" value="HisK_dim/P_sf"/>
</dbReference>
<evidence type="ECO:0000259" key="12">
    <source>
        <dbReference type="PROSITE" id="PS50109"/>
    </source>
</evidence>
<dbReference type="PANTHER" id="PTHR45436:SF8">
    <property type="entry name" value="HISTIDINE KINASE"/>
    <property type="match status" value="1"/>
</dbReference>
<protein>
    <recommendedName>
        <fullName evidence="3">histidine kinase</fullName>
        <ecNumber evidence="3">2.7.13.3</ecNumber>
    </recommendedName>
</protein>
<evidence type="ECO:0000259" key="13">
    <source>
        <dbReference type="PROSITE" id="PS50885"/>
    </source>
</evidence>
<evidence type="ECO:0000256" key="11">
    <source>
        <dbReference type="SAM" id="Phobius"/>
    </source>
</evidence>
<dbReference type="InterPro" id="IPR003594">
    <property type="entry name" value="HATPase_dom"/>
</dbReference>
<dbReference type="PRINTS" id="PR00344">
    <property type="entry name" value="BCTRLSENSOR"/>
</dbReference>
<keyword evidence="4" id="KW-0597">Phosphoprotein</keyword>
<dbReference type="InterPro" id="IPR003660">
    <property type="entry name" value="HAMP_dom"/>
</dbReference>
<name>A0A1A6C6L0_9GAMM</name>
<dbReference type="SMART" id="SM00387">
    <property type="entry name" value="HATPase_c"/>
    <property type="match status" value="1"/>
</dbReference>
<evidence type="ECO:0000256" key="7">
    <source>
        <dbReference type="ARBA" id="ARBA00022777"/>
    </source>
</evidence>
<dbReference type="GO" id="GO:0000155">
    <property type="term" value="F:phosphorelay sensor kinase activity"/>
    <property type="evidence" value="ECO:0007669"/>
    <property type="project" value="InterPro"/>
</dbReference>
<dbReference type="OrthoDB" id="9804645at2"/>
<dbReference type="Proteomes" id="UP000029273">
    <property type="component" value="Unassembled WGS sequence"/>
</dbReference>
<gene>
    <name evidence="14" type="ORF">Thpro_021248</name>
</gene>
<dbReference type="PROSITE" id="PS50109">
    <property type="entry name" value="HIS_KIN"/>
    <property type="match status" value="1"/>
</dbReference>
<comment type="caution">
    <text evidence="14">The sequence shown here is derived from an EMBL/GenBank/DDBJ whole genome shotgun (WGS) entry which is preliminary data.</text>
</comment>
<evidence type="ECO:0000256" key="5">
    <source>
        <dbReference type="ARBA" id="ARBA00022679"/>
    </source>
</evidence>
<dbReference type="InterPro" id="IPR004358">
    <property type="entry name" value="Sig_transdc_His_kin-like_C"/>
</dbReference>
<keyword evidence="8 11" id="KW-1133">Transmembrane helix</keyword>
<reference evidence="14 15" key="1">
    <citation type="journal article" date="2014" name="Genome Announc.">
        <title>Draft Genome Sequence of the Iron-Oxidizing, Acidophilic, and Halotolerant 'Thiobacillus prosperus' Type Strain DSM 5130.</title>
        <authorList>
            <person name="Ossandon F.J."/>
            <person name="Cardenas J.P."/>
            <person name="Corbett M."/>
            <person name="Quatrini R."/>
            <person name="Holmes D.S."/>
            <person name="Watkin E."/>
        </authorList>
    </citation>
    <scope>NUCLEOTIDE SEQUENCE [LARGE SCALE GENOMIC DNA]</scope>
    <source>
        <strain evidence="14 15">DSM 5130</strain>
    </source>
</reference>
<keyword evidence="6 11" id="KW-0812">Transmembrane</keyword>
<dbReference type="Pfam" id="PF00512">
    <property type="entry name" value="HisKA"/>
    <property type="match status" value="1"/>
</dbReference>
<keyword evidence="7 14" id="KW-0418">Kinase</keyword>
<evidence type="ECO:0000256" key="4">
    <source>
        <dbReference type="ARBA" id="ARBA00022553"/>
    </source>
</evidence>